<comment type="caution">
    <text evidence="2">The sequence shown here is derived from an EMBL/GenBank/DDBJ whole genome shotgun (WGS) entry which is preliminary data.</text>
</comment>
<dbReference type="RefSeq" id="WP_264068913.1">
    <property type="nucleotide sequence ID" value="NZ_JACKTY010000031.1"/>
</dbReference>
<dbReference type="CDD" id="cd06193">
    <property type="entry name" value="siderophore_interacting"/>
    <property type="match status" value="1"/>
</dbReference>
<dbReference type="PANTHER" id="PTHR30157:SF0">
    <property type="entry name" value="NADPH-DEPENDENT FERRIC-CHELATE REDUCTASE"/>
    <property type="match status" value="1"/>
</dbReference>
<dbReference type="InterPro" id="IPR007037">
    <property type="entry name" value="SIP_rossman_dom"/>
</dbReference>
<evidence type="ECO:0000313" key="3">
    <source>
        <dbReference type="Proteomes" id="UP001526201"/>
    </source>
</evidence>
<dbReference type="InterPro" id="IPR039261">
    <property type="entry name" value="FNR_nucleotide-bd"/>
</dbReference>
<gene>
    <name evidence="2" type="ORF">H7J73_17820</name>
</gene>
<dbReference type="Pfam" id="PF04954">
    <property type="entry name" value="SIP"/>
    <property type="match status" value="1"/>
</dbReference>
<sequence length="271" mass="29824">MGIVGGVVAGVADIGPRMRRVVFDVPHLAELPLPGAGDEALGIYFDPADEETGRNYTVRRRGPDTNQITCDFVLHQRGVASDWARTARIGDQVTFDHARSWYRPEPASSWQLLIADLAGLPALARIIDELPHGTHATVIVEVADAADLAYLPARPNLPVVSSVGTGNGYAPSRLAELVRAHIHPDGRGYCWFAGEAVATREVRKYLRSTHAWVPDQYDIVGYWRFDSETWERRYEAVSDEMLAVYEQALADGKGDKLAAEEYDIALENAGL</sequence>
<name>A0ABT3CEH2_9MYCO</name>
<evidence type="ECO:0000313" key="2">
    <source>
        <dbReference type="EMBL" id="MCV7227878.1"/>
    </source>
</evidence>
<dbReference type="InterPro" id="IPR039374">
    <property type="entry name" value="SIP_fam"/>
</dbReference>
<dbReference type="Pfam" id="PF08021">
    <property type="entry name" value="FAD_binding_9"/>
    <property type="match status" value="1"/>
</dbReference>
<feature type="domain" description="FAD-binding FR-type" evidence="1">
    <location>
        <begin position="1"/>
        <end position="113"/>
    </location>
</feature>
<dbReference type="InterPro" id="IPR017927">
    <property type="entry name" value="FAD-bd_FR_type"/>
</dbReference>
<accession>A0ABT3CEH2</accession>
<keyword evidence="3" id="KW-1185">Reference proteome</keyword>
<dbReference type="PANTHER" id="PTHR30157">
    <property type="entry name" value="FERRIC REDUCTASE, NADPH-DEPENDENT"/>
    <property type="match status" value="1"/>
</dbReference>
<evidence type="ECO:0000259" key="1">
    <source>
        <dbReference type="PROSITE" id="PS51384"/>
    </source>
</evidence>
<dbReference type="InterPro" id="IPR013113">
    <property type="entry name" value="SIP_FAD-bd"/>
</dbReference>
<dbReference type="InterPro" id="IPR017938">
    <property type="entry name" value="Riboflavin_synthase-like_b-brl"/>
</dbReference>
<dbReference type="Gene3D" id="2.40.30.10">
    <property type="entry name" value="Translation factors"/>
    <property type="match status" value="1"/>
</dbReference>
<organism evidence="2 3">
    <name type="scientific">Mycolicibacterium komossense</name>
    <dbReference type="NCBI Taxonomy" id="1779"/>
    <lineage>
        <taxon>Bacteria</taxon>
        <taxon>Bacillati</taxon>
        <taxon>Actinomycetota</taxon>
        <taxon>Actinomycetes</taxon>
        <taxon>Mycobacteriales</taxon>
        <taxon>Mycobacteriaceae</taxon>
        <taxon>Mycolicibacterium</taxon>
    </lineage>
</organism>
<dbReference type="Gene3D" id="3.40.50.80">
    <property type="entry name" value="Nucleotide-binding domain of ferredoxin-NADP reductase (FNR) module"/>
    <property type="match status" value="1"/>
</dbReference>
<protein>
    <submittedName>
        <fullName evidence="2">Siderophore-interacting protein</fullName>
    </submittedName>
</protein>
<dbReference type="Proteomes" id="UP001526201">
    <property type="component" value="Unassembled WGS sequence"/>
</dbReference>
<proteinExistence type="predicted"/>
<dbReference type="SUPFAM" id="SSF63380">
    <property type="entry name" value="Riboflavin synthase domain-like"/>
    <property type="match status" value="1"/>
</dbReference>
<dbReference type="PROSITE" id="PS51384">
    <property type="entry name" value="FAD_FR"/>
    <property type="match status" value="1"/>
</dbReference>
<dbReference type="EMBL" id="JACKTY010000031">
    <property type="protein sequence ID" value="MCV7227878.1"/>
    <property type="molecule type" value="Genomic_DNA"/>
</dbReference>
<reference evidence="2 3" key="1">
    <citation type="journal article" date="2022" name="BMC Genomics">
        <title>Comparative genome analysis of mycobacteria focusing on tRNA and non-coding RNA.</title>
        <authorList>
            <person name="Behra P.R.K."/>
            <person name="Pettersson B.M.F."/>
            <person name="Ramesh M."/>
            <person name="Das S."/>
            <person name="Dasgupta S."/>
            <person name="Kirsebom L.A."/>
        </authorList>
    </citation>
    <scope>NUCLEOTIDE SEQUENCE [LARGE SCALE GENOMIC DNA]</scope>
    <source>
        <strain evidence="2 3">DSM 44078</strain>
    </source>
</reference>